<dbReference type="InterPro" id="IPR004181">
    <property type="entry name" value="Znf_MIZ"/>
</dbReference>
<dbReference type="KEGG" id="bcom:BAUCODRAFT_82793"/>
<feature type="non-terminal residue" evidence="13">
    <location>
        <position position="254"/>
    </location>
</feature>
<dbReference type="AlphaFoldDB" id="M2LY11"/>
<dbReference type="CDD" id="cd16651">
    <property type="entry name" value="SPL-RING_NSE2"/>
    <property type="match status" value="1"/>
</dbReference>
<dbReference type="UniPathway" id="UPA00886"/>
<dbReference type="PANTHER" id="PTHR21330:SF1">
    <property type="entry name" value="E3 SUMO-PROTEIN LIGASE NSE2"/>
    <property type="match status" value="1"/>
</dbReference>
<dbReference type="eggNOG" id="KOG2979">
    <property type="taxonomic scope" value="Eukaryota"/>
</dbReference>
<feature type="compositionally biased region" description="Polar residues" evidence="11">
    <location>
        <begin position="76"/>
        <end position="91"/>
    </location>
</feature>
<evidence type="ECO:0000256" key="8">
    <source>
        <dbReference type="ARBA" id="ARBA00022833"/>
    </source>
</evidence>
<accession>M2LY11</accession>
<dbReference type="GO" id="GO:0005634">
    <property type="term" value="C:nucleus"/>
    <property type="evidence" value="ECO:0007669"/>
    <property type="project" value="UniProtKB-SubCell"/>
</dbReference>
<evidence type="ECO:0000259" key="12">
    <source>
        <dbReference type="PROSITE" id="PS51044"/>
    </source>
</evidence>
<dbReference type="Proteomes" id="UP000011761">
    <property type="component" value="Unassembled WGS sequence"/>
</dbReference>
<evidence type="ECO:0000256" key="9">
    <source>
        <dbReference type="ARBA" id="ARBA00023242"/>
    </source>
</evidence>
<dbReference type="PROSITE" id="PS51044">
    <property type="entry name" value="ZF_SP_RING"/>
    <property type="match status" value="1"/>
</dbReference>
<dbReference type="GO" id="GO:0061665">
    <property type="term" value="F:SUMO ligase activity"/>
    <property type="evidence" value="ECO:0007669"/>
    <property type="project" value="TreeGrafter"/>
</dbReference>
<dbReference type="GeneID" id="19117400"/>
<dbReference type="InterPro" id="IPR013083">
    <property type="entry name" value="Znf_RING/FYVE/PHD"/>
</dbReference>
<evidence type="ECO:0000256" key="10">
    <source>
        <dbReference type="PROSITE-ProRule" id="PRU00452"/>
    </source>
</evidence>
<feature type="compositionally biased region" description="Polar residues" evidence="11">
    <location>
        <begin position="36"/>
        <end position="49"/>
    </location>
</feature>
<dbReference type="STRING" id="717646.M2LY11"/>
<keyword evidence="5" id="KW-0479">Metal-binding</keyword>
<reference evidence="13 14" key="1">
    <citation type="journal article" date="2012" name="PLoS Pathog.">
        <title>Diverse lifestyles and strategies of plant pathogenesis encoded in the genomes of eighteen Dothideomycetes fungi.</title>
        <authorList>
            <person name="Ohm R.A."/>
            <person name="Feau N."/>
            <person name="Henrissat B."/>
            <person name="Schoch C.L."/>
            <person name="Horwitz B.A."/>
            <person name="Barry K.W."/>
            <person name="Condon B.J."/>
            <person name="Copeland A.C."/>
            <person name="Dhillon B."/>
            <person name="Glaser F."/>
            <person name="Hesse C.N."/>
            <person name="Kosti I."/>
            <person name="LaButti K."/>
            <person name="Lindquist E.A."/>
            <person name="Lucas S."/>
            <person name="Salamov A.A."/>
            <person name="Bradshaw R.E."/>
            <person name="Ciuffetti L."/>
            <person name="Hamelin R.C."/>
            <person name="Kema G.H.J."/>
            <person name="Lawrence C."/>
            <person name="Scott J.A."/>
            <person name="Spatafora J.W."/>
            <person name="Turgeon B.G."/>
            <person name="de Wit P.J.G.M."/>
            <person name="Zhong S."/>
            <person name="Goodwin S.B."/>
            <person name="Grigoriev I.V."/>
        </authorList>
    </citation>
    <scope>NUCLEOTIDE SEQUENCE [LARGE SCALE GENOMIC DNA]</scope>
    <source>
        <strain evidence="13 14">UAMH 10762</strain>
    </source>
</reference>
<evidence type="ECO:0000313" key="14">
    <source>
        <dbReference type="Proteomes" id="UP000011761"/>
    </source>
</evidence>
<protein>
    <recommendedName>
        <fullName evidence="12">SP-RING-type domain-containing protein</fullName>
    </recommendedName>
</protein>
<dbReference type="SUPFAM" id="SSF57850">
    <property type="entry name" value="RING/U-box"/>
    <property type="match status" value="1"/>
</dbReference>
<evidence type="ECO:0000313" key="13">
    <source>
        <dbReference type="EMBL" id="EMC99582.1"/>
    </source>
</evidence>
<dbReference type="InterPro" id="IPR026846">
    <property type="entry name" value="Nse2(Mms21)"/>
</dbReference>
<dbReference type="OrthoDB" id="756301at2759"/>
<feature type="region of interest" description="Disordered" evidence="11">
    <location>
        <begin position="28"/>
        <end position="109"/>
    </location>
</feature>
<feature type="compositionally biased region" description="Acidic residues" evidence="11">
    <location>
        <begin position="58"/>
        <end position="71"/>
    </location>
</feature>
<evidence type="ECO:0000256" key="1">
    <source>
        <dbReference type="ARBA" id="ARBA00004123"/>
    </source>
</evidence>
<evidence type="ECO:0000256" key="5">
    <source>
        <dbReference type="ARBA" id="ARBA00022723"/>
    </source>
</evidence>
<sequence>MTQRMEESMRKMIDGKYGVEQIKDSLNEAMSEARANANTQASTQQLPSQRRSRRIAGSDDEGDNHEDEEYPEITPTDPTSGTQRPSAPSESFRNKLEDAKTRYQSHSLYNRYAENNDYVDFKRLVHDAQQGGDDKVPVPEKRTWFQEFEAPPPGVTTHAQDEEEDDDDIAISRATISTKCPLTLQEFRDPLTSRKCNHSFEASAITELLRGKQSVQCPCGGCQQMLARDDLHRDKVLTRKIKRLQHAKQLEEED</sequence>
<dbReference type="PANTHER" id="PTHR21330">
    <property type="entry name" value="E3 SUMO-PROTEIN LIGASE NSE2"/>
    <property type="match status" value="1"/>
</dbReference>
<keyword evidence="9" id="KW-0539">Nucleus</keyword>
<keyword evidence="4" id="KW-0808">Transferase</keyword>
<evidence type="ECO:0000256" key="4">
    <source>
        <dbReference type="ARBA" id="ARBA00022679"/>
    </source>
</evidence>
<dbReference type="Pfam" id="PF11789">
    <property type="entry name" value="zf-Nse"/>
    <property type="match status" value="1"/>
</dbReference>
<proteinExistence type="inferred from homology"/>
<comment type="pathway">
    <text evidence="2">Protein modification; protein sumoylation.</text>
</comment>
<organism evidence="13 14">
    <name type="scientific">Baudoinia panamericana (strain UAMH 10762)</name>
    <name type="common">Angels' share fungus</name>
    <name type="synonym">Baudoinia compniacensis (strain UAMH 10762)</name>
    <dbReference type="NCBI Taxonomy" id="717646"/>
    <lineage>
        <taxon>Eukaryota</taxon>
        <taxon>Fungi</taxon>
        <taxon>Dikarya</taxon>
        <taxon>Ascomycota</taxon>
        <taxon>Pezizomycotina</taxon>
        <taxon>Dothideomycetes</taxon>
        <taxon>Dothideomycetidae</taxon>
        <taxon>Mycosphaerellales</taxon>
        <taxon>Teratosphaeriaceae</taxon>
        <taxon>Baudoinia</taxon>
    </lineage>
</organism>
<dbReference type="EMBL" id="KB445551">
    <property type="protein sequence ID" value="EMC99582.1"/>
    <property type="molecule type" value="Genomic_DNA"/>
</dbReference>
<comment type="similarity">
    <text evidence="3">Belongs to the NSE2 family.</text>
</comment>
<dbReference type="GO" id="GO:0008270">
    <property type="term" value="F:zinc ion binding"/>
    <property type="evidence" value="ECO:0007669"/>
    <property type="project" value="UniProtKB-KW"/>
</dbReference>
<feature type="domain" description="SP-RING-type" evidence="12">
    <location>
        <begin position="165"/>
        <end position="246"/>
    </location>
</feature>
<gene>
    <name evidence="13" type="ORF">BAUCODRAFT_82793</name>
</gene>
<feature type="compositionally biased region" description="Basic and acidic residues" evidence="11">
    <location>
        <begin position="92"/>
        <end position="101"/>
    </location>
</feature>
<evidence type="ECO:0000256" key="6">
    <source>
        <dbReference type="ARBA" id="ARBA00022771"/>
    </source>
</evidence>
<keyword evidence="7" id="KW-0833">Ubl conjugation pathway</keyword>
<dbReference type="GO" id="GO:0016925">
    <property type="term" value="P:protein sumoylation"/>
    <property type="evidence" value="ECO:0007669"/>
    <property type="project" value="UniProtKB-UniPathway"/>
</dbReference>
<comment type="subcellular location">
    <subcellularLocation>
        <location evidence="1">Nucleus</location>
    </subcellularLocation>
</comment>
<evidence type="ECO:0000256" key="7">
    <source>
        <dbReference type="ARBA" id="ARBA00022786"/>
    </source>
</evidence>
<name>M2LY11_BAUPA</name>
<dbReference type="GO" id="GO:0030915">
    <property type="term" value="C:Smc5-Smc6 complex"/>
    <property type="evidence" value="ECO:0007669"/>
    <property type="project" value="InterPro"/>
</dbReference>
<evidence type="ECO:0000256" key="2">
    <source>
        <dbReference type="ARBA" id="ARBA00004718"/>
    </source>
</evidence>
<keyword evidence="14" id="KW-1185">Reference proteome</keyword>
<evidence type="ECO:0000256" key="11">
    <source>
        <dbReference type="SAM" id="MobiDB-lite"/>
    </source>
</evidence>
<evidence type="ECO:0000256" key="3">
    <source>
        <dbReference type="ARBA" id="ARBA00008212"/>
    </source>
</evidence>
<dbReference type="GO" id="GO:0000724">
    <property type="term" value="P:double-strand break repair via homologous recombination"/>
    <property type="evidence" value="ECO:0007669"/>
    <property type="project" value="InterPro"/>
</dbReference>
<keyword evidence="8" id="KW-0862">Zinc</keyword>
<dbReference type="RefSeq" id="XP_007673150.1">
    <property type="nucleotide sequence ID" value="XM_007674960.1"/>
</dbReference>
<keyword evidence="6 10" id="KW-0863">Zinc-finger</keyword>
<dbReference type="HOGENOM" id="CLU_1096452_0_0_1"/>
<dbReference type="Gene3D" id="3.30.40.10">
    <property type="entry name" value="Zinc/RING finger domain, C3HC4 (zinc finger)"/>
    <property type="match status" value="1"/>
</dbReference>
<dbReference type="OMA" id="THAQDEE"/>